<proteinExistence type="predicted"/>
<evidence type="ECO:0000256" key="1">
    <source>
        <dbReference type="SAM" id="Phobius"/>
    </source>
</evidence>
<accession>A0A7X3IF04</accession>
<evidence type="ECO:0000313" key="2">
    <source>
        <dbReference type="EMBL" id="MWV42281.1"/>
    </source>
</evidence>
<reference evidence="2 3" key="1">
    <citation type="submission" date="2019-12" db="EMBL/GenBank/DDBJ databases">
        <title>Paenibacillus sp. nov., an endophytic bacterium isolated from the stem of Dendrobium.</title>
        <authorList>
            <person name="Zhao R."/>
        </authorList>
    </citation>
    <scope>NUCLEOTIDE SEQUENCE [LARGE SCALE GENOMIC DNA]</scope>
    <source>
        <strain evidence="2 3">HJL G12</strain>
    </source>
</reference>
<evidence type="ECO:0008006" key="4">
    <source>
        <dbReference type="Google" id="ProtNLM"/>
    </source>
</evidence>
<dbReference type="RefSeq" id="WP_160495895.1">
    <property type="nucleotide sequence ID" value="NZ_WUBI01000001.1"/>
</dbReference>
<keyword evidence="3" id="KW-1185">Reference proteome</keyword>
<sequence>MKITDFSIVFVIIFIPLFLLSGFQIKDQQSVHYLEMKYVTALRTAVQDGASVLNTNEKQEWEAGYGSSKFFRSDKELAVAVFYRSLYSNLGIEDDLPAQQTLDYYIPAIAVVDYDGYYIYADEEFAGKDHETLIRHVWSPKKPYTYSDENGNLIRFTLDNVVEIYEEQTGSWIQGLQKELINSTRVSLIAHSELFEQVRRTTIVQTIEDDLANVINRHNEYAVKNGVSYDFTLPSISEEEWNNSVNDIGLIAFVQGIPVGKDYINNYALGGGRLVKKPDIHAGSDPVTGIRYFERGDCQSGLIIEETFASAKQAATRGYFERNCRKDVTPYN</sequence>
<evidence type="ECO:0000313" key="3">
    <source>
        <dbReference type="Proteomes" id="UP000460318"/>
    </source>
</evidence>
<protein>
    <recommendedName>
        <fullName evidence="4">F0F1-type ATP synthase</fullName>
    </recommendedName>
</protein>
<keyword evidence="1" id="KW-0472">Membrane</keyword>
<organism evidence="2 3">
    <name type="scientific">Paenibacillus dendrobii</name>
    <dbReference type="NCBI Taxonomy" id="2691084"/>
    <lineage>
        <taxon>Bacteria</taxon>
        <taxon>Bacillati</taxon>
        <taxon>Bacillota</taxon>
        <taxon>Bacilli</taxon>
        <taxon>Bacillales</taxon>
        <taxon>Paenibacillaceae</taxon>
        <taxon>Paenibacillus</taxon>
    </lineage>
</organism>
<keyword evidence="1" id="KW-1133">Transmembrane helix</keyword>
<name>A0A7X3IF04_9BACL</name>
<dbReference type="AlphaFoldDB" id="A0A7X3IF04"/>
<dbReference type="Proteomes" id="UP000460318">
    <property type="component" value="Unassembled WGS sequence"/>
</dbReference>
<keyword evidence="1" id="KW-0812">Transmembrane</keyword>
<gene>
    <name evidence="2" type="ORF">GRF59_01440</name>
</gene>
<comment type="caution">
    <text evidence="2">The sequence shown here is derived from an EMBL/GenBank/DDBJ whole genome shotgun (WGS) entry which is preliminary data.</text>
</comment>
<dbReference type="EMBL" id="WUBI01000001">
    <property type="protein sequence ID" value="MWV42281.1"/>
    <property type="molecule type" value="Genomic_DNA"/>
</dbReference>
<feature type="transmembrane region" description="Helical" evidence="1">
    <location>
        <begin position="6"/>
        <end position="25"/>
    </location>
</feature>